<proteinExistence type="predicted"/>
<evidence type="ECO:0000313" key="2">
    <source>
        <dbReference type="Proteomes" id="UP001472677"/>
    </source>
</evidence>
<protein>
    <submittedName>
        <fullName evidence="1">Uncharacterized protein</fullName>
    </submittedName>
</protein>
<keyword evidence="2" id="KW-1185">Reference proteome</keyword>
<gene>
    <name evidence="1" type="ORF">V6N12_002558</name>
</gene>
<dbReference type="EMBL" id="JBBPBM010002752">
    <property type="protein sequence ID" value="KAK8474941.1"/>
    <property type="molecule type" value="Genomic_DNA"/>
</dbReference>
<dbReference type="Proteomes" id="UP001472677">
    <property type="component" value="Unassembled WGS sequence"/>
</dbReference>
<sequence length="201" mass="21915">MAVIKVDNCDGVAEQSRIPAGEDDSTNKNPNTEVSVAGTADGQWMELAGLVEDHNTEVSAINGGLTESVMDQGQLNQVEISNGSYQMKSEGGIQKLTLTQKRENKRPSDYRTAYELTAENKHSKAENEWFMAENTLLKSLLDSVVSDGRDENCDSKAEAEPSSGSGQTLEQKDKPSEPPTQDYIHSQARRAQAIACHKVIT</sequence>
<accession>A0ABR1Z6V3</accession>
<organism evidence="1 2">
    <name type="scientific">Hibiscus sabdariffa</name>
    <name type="common">roselle</name>
    <dbReference type="NCBI Taxonomy" id="183260"/>
    <lineage>
        <taxon>Eukaryota</taxon>
        <taxon>Viridiplantae</taxon>
        <taxon>Streptophyta</taxon>
        <taxon>Embryophyta</taxon>
        <taxon>Tracheophyta</taxon>
        <taxon>Spermatophyta</taxon>
        <taxon>Magnoliopsida</taxon>
        <taxon>eudicotyledons</taxon>
        <taxon>Gunneridae</taxon>
        <taxon>Pentapetalae</taxon>
        <taxon>rosids</taxon>
        <taxon>malvids</taxon>
        <taxon>Malvales</taxon>
        <taxon>Malvaceae</taxon>
        <taxon>Malvoideae</taxon>
        <taxon>Hibiscus</taxon>
    </lineage>
</organism>
<reference evidence="1 2" key="1">
    <citation type="journal article" date="2024" name="G3 (Bethesda)">
        <title>Genome assembly of Hibiscus sabdariffa L. provides insights into metabolisms of medicinal natural products.</title>
        <authorList>
            <person name="Kim T."/>
        </authorList>
    </citation>
    <scope>NUCLEOTIDE SEQUENCE [LARGE SCALE GENOMIC DNA]</scope>
    <source>
        <strain evidence="1">TK-2024</strain>
        <tissue evidence="1">Old leaves</tissue>
    </source>
</reference>
<comment type="caution">
    <text evidence="1">The sequence shown here is derived from an EMBL/GenBank/DDBJ whole genome shotgun (WGS) entry which is preliminary data.</text>
</comment>
<evidence type="ECO:0000313" key="1">
    <source>
        <dbReference type="EMBL" id="KAK8474941.1"/>
    </source>
</evidence>
<name>A0ABR1Z6V3_9ROSI</name>